<dbReference type="OrthoDB" id="2020083at2759"/>
<accession>A0A830CTG1</accession>
<dbReference type="EMBL" id="BMAC01000740">
    <property type="protein sequence ID" value="GFQ02310.1"/>
    <property type="molecule type" value="Genomic_DNA"/>
</dbReference>
<keyword evidence="2" id="KW-1185">Reference proteome</keyword>
<name>A0A830CTG1_9LAMI</name>
<evidence type="ECO:0000313" key="1">
    <source>
        <dbReference type="EMBL" id="GFQ02310.1"/>
    </source>
</evidence>
<dbReference type="Proteomes" id="UP000653305">
    <property type="component" value="Unassembled WGS sequence"/>
</dbReference>
<protein>
    <submittedName>
        <fullName evidence="1">Uncharacterized protein</fullName>
    </submittedName>
</protein>
<dbReference type="AlphaFoldDB" id="A0A830CTG1"/>
<evidence type="ECO:0000313" key="2">
    <source>
        <dbReference type="Proteomes" id="UP000653305"/>
    </source>
</evidence>
<dbReference type="PANTHER" id="PTHR36382:SF2">
    <property type="entry name" value="OS04G0635700 PROTEIN"/>
    <property type="match status" value="1"/>
</dbReference>
<reference evidence="1" key="1">
    <citation type="submission" date="2020-07" db="EMBL/GenBank/DDBJ databases">
        <title>Ethylene signaling mediates host invasion by parasitic plants.</title>
        <authorList>
            <person name="Yoshida S."/>
        </authorList>
    </citation>
    <scope>NUCLEOTIDE SEQUENCE</scope>
    <source>
        <strain evidence="1">Okayama</strain>
    </source>
</reference>
<organism evidence="1 2">
    <name type="scientific">Phtheirospermum japonicum</name>
    <dbReference type="NCBI Taxonomy" id="374723"/>
    <lineage>
        <taxon>Eukaryota</taxon>
        <taxon>Viridiplantae</taxon>
        <taxon>Streptophyta</taxon>
        <taxon>Embryophyta</taxon>
        <taxon>Tracheophyta</taxon>
        <taxon>Spermatophyta</taxon>
        <taxon>Magnoliopsida</taxon>
        <taxon>eudicotyledons</taxon>
        <taxon>Gunneridae</taxon>
        <taxon>Pentapetalae</taxon>
        <taxon>asterids</taxon>
        <taxon>lamiids</taxon>
        <taxon>Lamiales</taxon>
        <taxon>Orobanchaceae</taxon>
        <taxon>Orobanchaceae incertae sedis</taxon>
        <taxon>Phtheirospermum</taxon>
    </lineage>
</organism>
<proteinExistence type="predicted"/>
<gene>
    <name evidence="1" type="ORF">PHJA_002375000</name>
</gene>
<comment type="caution">
    <text evidence="1">The sequence shown here is derived from an EMBL/GenBank/DDBJ whole genome shotgun (WGS) entry which is preliminary data.</text>
</comment>
<sequence length="59" mass="6802">MPINDIITESAESDCGAGRMRNRGSECGKLCDWFLKDKLKREQNLDSAVFQWDDSEFML</sequence>
<dbReference type="PANTHER" id="PTHR36382">
    <property type="entry name" value="OSJNBA0043L09.26 PROTEIN"/>
    <property type="match status" value="1"/>
</dbReference>